<proteinExistence type="predicted"/>
<keyword evidence="1" id="KW-1133">Transmembrane helix</keyword>
<feature type="transmembrane region" description="Helical" evidence="1">
    <location>
        <begin position="176"/>
        <end position="198"/>
    </location>
</feature>
<evidence type="ECO:0000256" key="1">
    <source>
        <dbReference type="SAM" id="Phobius"/>
    </source>
</evidence>
<comment type="caution">
    <text evidence="2">The sequence shown here is derived from an EMBL/GenBank/DDBJ whole genome shotgun (WGS) entry which is preliminary data.</text>
</comment>
<keyword evidence="1" id="KW-0472">Membrane</keyword>
<sequence>MPHYQDIREAWRASIKNVLTHFQFNKSSIKSLVIGDKTWKKEQKSQWQLEKLFEFFNKNFFLTNAMQIAVRPEVDEKKKEEITFDNMWKFSGEFDIIYCVHHPQHWKTNKKRKRSTKPIKTHTQSTTSEKKILSFNLIFKISKKTNKISNIVRRDQSTVVKTNLDLPYLIEKLITFVRHSFLLIGCSFWVLLSCIYLISRKIAISDI</sequence>
<dbReference type="AlphaFoldDB" id="X6NDG9"/>
<organism evidence="2 3">
    <name type="scientific">Reticulomyxa filosa</name>
    <dbReference type="NCBI Taxonomy" id="46433"/>
    <lineage>
        <taxon>Eukaryota</taxon>
        <taxon>Sar</taxon>
        <taxon>Rhizaria</taxon>
        <taxon>Retaria</taxon>
        <taxon>Foraminifera</taxon>
        <taxon>Monothalamids</taxon>
        <taxon>Reticulomyxidae</taxon>
        <taxon>Reticulomyxa</taxon>
    </lineage>
</organism>
<keyword evidence="1" id="KW-0812">Transmembrane</keyword>
<accession>X6NDG9</accession>
<protein>
    <submittedName>
        <fullName evidence="2">Uncharacterized protein</fullName>
    </submittedName>
</protein>
<name>X6NDG9_RETFI</name>
<dbReference type="EMBL" id="ASPP01009593">
    <property type="protein sequence ID" value="ETO23933.1"/>
    <property type="molecule type" value="Genomic_DNA"/>
</dbReference>
<gene>
    <name evidence="2" type="ORF">RFI_13219</name>
</gene>
<reference evidence="2 3" key="1">
    <citation type="journal article" date="2013" name="Curr. Biol.">
        <title>The Genome of the Foraminiferan Reticulomyxa filosa.</title>
        <authorList>
            <person name="Glockner G."/>
            <person name="Hulsmann N."/>
            <person name="Schleicher M."/>
            <person name="Noegel A.A."/>
            <person name="Eichinger L."/>
            <person name="Gallinger C."/>
            <person name="Pawlowski J."/>
            <person name="Sierra R."/>
            <person name="Euteneuer U."/>
            <person name="Pillet L."/>
            <person name="Moustafa A."/>
            <person name="Platzer M."/>
            <person name="Groth M."/>
            <person name="Szafranski K."/>
            <person name="Schliwa M."/>
        </authorList>
    </citation>
    <scope>NUCLEOTIDE SEQUENCE [LARGE SCALE GENOMIC DNA]</scope>
</reference>
<keyword evidence="3" id="KW-1185">Reference proteome</keyword>
<evidence type="ECO:0000313" key="3">
    <source>
        <dbReference type="Proteomes" id="UP000023152"/>
    </source>
</evidence>
<evidence type="ECO:0000313" key="2">
    <source>
        <dbReference type="EMBL" id="ETO23933.1"/>
    </source>
</evidence>
<dbReference type="Proteomes" id="UP000023152">
    <property type="component" value="Unassembled WGS sequence"/>
</dbReference>